<dbReference type="AlphaFoldDB" id="A0A9P6H2S5"/>
<dbReference type="Proteomes" id="UP000736335">
    <property type="component" value="Unassembled WGS sequence"/>
</dbReference>
<accession>A0A9P6H2S5</accession>
<keyword evidence="3" id="KW-1185">Reference proteome</keyword>
<evidence type="ECO:0000313" key="3">
    <source>
        <dbReference type="Proteomes" id="UP000736335"/>
    </source>
</evidence>
<feature type="region of interest" description="Disordered" evidence="1">
    <location>
        <begin position="455"/>
        <end position="639"/>
    </location>
</feature>
<name>A0A9P6H2S5_9AGAM</name>
<gene>
    <name evidence="2" type="ORF">BJ322DRAFT_1175966</name>
</gene>
<feature type="compositionally biased region" description="Low complexity" evidence="1">
    <location>
        <begin position="521"/>
        <end position="541"/>
    </location>
</feature>
<evidence type="ECO:0000256" key="1">
    <source>
        <dbReference type="SAM" id="MobiDB-lite"/>
    </source>
</evidence>
<proteinExistence type="predicted"/>
<comment type="caution">
    <text evidence="2">The sequence shown here is derived from an EMBL/GenBank/DDBJ whole genome shotgun (WGS) entry which is preliminary data.</text>
</comment>
<evidence type="ECO:0000313" key="2">
    <source>
        <dbReference type="EMBL" id="KAF9777976.1"/>
    </source>
</evidence>
<feature type="compositionally biased region" description="Polar residues" evidence="1">
    <location>
        <begin position="1"/>
        <end position="17"/>
    </location>
</feature>
<feature type="compositionally biased region" description="Polar residues" evidence="1">
    <location>
        <begin position="458"/>
        <end position="468"/>
    </location>
</feature>
<organism evidence="2 3">
    <name type="scientific">Thelephora terrestris</name>
    <dbReference type="NCBI Taxonomy" id="56493"/>
    <lineage>
        <taxon>Eukaryota</taxon>
        <taxon>Fungi</taxon>
        <taxon>Dikarya</taxon>
        <taxon>Basidiomycota</taxon>
        <taxon>Agaricomycotina</taxon>
        <taxon>Agaricomycetes</taxon>
        <taxon>Thelephorales</taxon>
        <taxon>Thelephoraceae</taxon>
        <taxon>Thelephora</taxon>
    </lineage>
</organism>
<feature type="compositionally biased region" description="Pro residues" evidence="1">
    <location>
        <begin position="475"/>
        <end position="487"/>
    </location>
</feature>
<reference evidence="2" key="1">
    <citation type="journal article" date="2020" name="Nat. Commun.">
        <title>Large-scale genome sequencing of mycorrhizal fungi provides insights into the early evolution of symbiotic traits.</title>
        <authorList>
            <person name="Miyauchi S."/>
            <person name="Kiss E."/>
            <person name="Kuo A."/>
            <person name="Drula E."/>
            <person name="Kohler A."/>
            <person name="Sanchez-Garcia M."/>
            <person name="Morin E."/>
            <person name="Andreopoulos B."/>
            <person name="Barry K.W."/>
            <person name="Bonito G."/>
            <person name="Buee M."/>
            <person name="Carver A."/>
            <person name="Chen C."/>
            <person name="Cichocki N."/>
            <person name="Clum A."/>
            <person name="Culley D."/>
            <person name="Crous P.W."/>
            <person name="Fauchery L."/>
            <person name="Girlanda M."/>
            <person name="Hayes R.D."/>
            <person name="Keri Z."/>
            <person name="LaButti K."/>
            <person name="Lipzen A."/>
            <person name="Lombard V."/>
            <person name="Magnuson J."/>
            <person name="Maillard F."/>
            <person name="Murat C."/>
            <person name="Nolan M."/>
            <person name="Ohm R.A."/>
            <person name="Pangilinan J."/>
            <person name="Pereira M.F."/>
            <person name="Perotto S."/>
            <person name="Peter M."/>
            <person name="Pfister S."/>
            <person name="Riley R."/>
            <person name="Sitrit Y."/>
            <person name="Stielow J.B."/>
            <person name="Szollosi G."/>
            <person name="Zifcakova L."/>
            <person name="Stursova M."/>
            <person name="Spatafora J.W."/>
            <person name="Tedersoo L."/>
            <person name="Vaario L.M."/>
            <person name="Yamada A."/>
            <person name="Yan M."/>
            <person name="Wang P."/>
            <person name="Xu J."/>
            <person name="Bruns T."/>
            <person name="Baldrian P."/>
            <person name="Vilgalys R."/>
            <person name="Dunand C."/>
            <person name="Henrissat B."/>
            <person name="Grigoriev I.V."/>
            <person name="Hibbett D."/>
            <person name="Nagy L.G."/>
            <person name="Martin F.M."/>
        </authorList>
    </citation>
    <scope>NUCLEOTIDE SEQUENCE</scope>
    <source>
        <strain evidence="2">UH-Tt-Lm1</strain>
    </source>
</reference>
<dbReference type="EMBL" id="WIUZ02000025">
    <property type="protein sequence ID" value="KAF9777976.1"/>
    <property type="molecule type" value="Genomic_DNA"/>
</dbReference>
<feature type="region of interest" description="Disordered" evidence="1">
    <location>
        <begin position="1"/>
        <end position="22"/>
    </location>
</feature>
<reference evidence="2" key="2">
    <citation type="submission" date="2020-11" db="EMBL/GenBank/DDBJ databases">
        <authorList>
            <consortium name="DOE Joint Genome Institute"/>
            <person name="Kuo A."/>
            <person name="Miyauchi S."/>
            <person name="Kiss E."/>
            <person name="Drula E."/>
            <person name="Kohler A."/>
            <person name="Sanchez-Garcia M."/>
            <person name="Andreopoulos B."/>
            <person name="Barry K.W."/>
            <person name="Bonito G."/>
            <person name="Buee M."/>
            <person name="Carver A."/>
            <person name="Chen C."/>
            <person name="Cichocki N."/>
            <person name="Clum A."/>
            <person name="Culley D."/>
            <person name="Crous P.W."/>
            <person name="Fauchery L."/>
            <person name="Girlanda M."/>
            <person name="Hayes R."/>
            <person name="Keri Z."/>
            <person name="Labutti K."/>
            <person name="Lipzen A."/>
            <person name="Lombard V."/>
            <person name="Magnuson J."/>
            <person name="Maillard F."/>
            <person name="Morin E."/>
            <person name="Murat C."/>
            <person name="Nolan M."/>
            <person name="Ohm R."/>
            <person name="Pangilinan J."/>
            <person name="Pereira M."/>
            <person name="Perotto S."/>
            <person name="Peter M."/>
            <person name="Riley R."/>
            <person name="Sitrit Y."/>
            <person name="Stielow B."/>
            <person name="Szollosi G."/>
            <person name="Zifcakova L."/>
            <person name="Stursova M."/>
            <person name="Spatafora J.W."/>
            <person name="Tedersoo L."/>
            <person name="Vaario L.-M."/>
            <person name="Yamada A."/>
            <person name="Yan M."/>
            <person name="Wang P."/>
            <person name="Xu J."/>
            <person name="Bruns T."/>
            <person name="Baldrian P."/>
            <person name="Vilgalys R."/>
            <person name="Henrissat B."/>
            <person name="Grigoriev I.V."/>
            <person name="Hibbett D."/>
            <person name="Nagy L.G."/>
            <person name="Martin F.M."/>
        </authorList>
    </citation>
    <scope>NUCLEOTIDE SEQUENCE</scope>
    <source>
        <strain evidence="2">UH-Tt-Lm1</strain>
    </source>
</reference>
<protein>
    <submittedName>
        <fullName evidence="2">Uncharacterized protein</fullName>
    </submittedName>
</protein>
<sequence length="639" mass="70982">MSSPVGPSQATQSSSYPGTPDEEFEGYFSNVHAAAEAFILGQGYESVSQDRLRRIMNKDWIKLFKRRGINQTKTLSTKAKECITKDLAAGRYADRENANESALMAPSSDPRDYSHRLTKGSADPVRWVSGWRLLPIHRLDKRLTLAEPERVPKKDLTLFRCDPPALVISIVWHTTRHPFINMFRSHLQGRYSGNEKSVKFMDRSLQHTSGENDERLTGSQAAADAIEFLEANPYAKIVVIIDTHAAENGYFVWAKDANGDYQACSLLEILQDCTPKEIFNYMSDAEDAPSHHHKMLIVNLACGASVSLPQPRSELLTGEVAPVLLPLISDWVQTSSDYDVLIAKSVQAGWAHRNHPVLSRRAHDPSRYTKFTSTEEPHVMASGKDDHILYTRFDLGQPGGRIVRCFRGCEKGIGAKPGKNTVRIKCDGSFRSSTETTLGRFSLVAVAYPQELYPTPHWNPTNTENDQAGPSMLTPAPPPATPTPPPERSTCTSQEPVPPPSPPLQSTLRPPRLDPMVRSISLPSMTSTESTTPMQRRLPTIRIPPRPLRQGSPTIRIPSRPLGQGSLTAVESRRAGTRSATATPPEPRSATATPPKPQKRPQSKSPEPETEPWMSDLVSRMWQKKRRRGDDHPPTPPMS</sequence>